<organism evidence="10 11">
    <name type="scientific">Terriglobus aquaticus</name>
    <dbReference type="NCBI Taxonomy" id="940139"/>
    <lineage>
        <taxon>Bacteria</taxon>
        <taxon>Pseudomonadati</taxon>
        <taxon>Acidobacteriota</taxon>
        <taxon>Terriglobia</taxon>
        <taxon>Terriglobales</taxon>
        <taxon>Acidobacteriaceae</taxon>
        <taxon>Terriglobus</taxon>
    </lineage>
</organism>
<evidence type="ECO:0000256" key="5">
    <source>
        <dbReference type="ARBA" id="ARBA00022982"/>
    </source>
</evidence>
<dbReference type="PROSITE" id="PS50857">
    <property type="entry name" value="COX2_CUA"/>
    <property type="match status" value="1"/>
</dbReference>
<evidence type="ECO:0000313" key="11">
    <source>
        <dbReference type="Proteomes" id="UP001634747"/>
    </source>
</evidence>
<comment type="similarity">
    <text evidence="2">Belongs to the cytochrome c oxidase subunit 2 family.</text>
</comment>
<dbReference type="Proteomes" id="UP001634747">
    <property type="component" value="Unassembled WGS sequence"/>
</dbReference>
<dbReference type="RefSeq" id="WP_263412466.1">
    <property type="nucleotide sequence ID" value="NZ_BAABBH010000001.1"/>
</dbReference>
<dbReference type="InterPro" id="IPR045187">
    <property type="entry name" value="CcO_II"/>
</dbReference>
<evidence type="ECO:0000256" key="7">
    <source>
        <dbReference type="ARBA" id="ARBA00023136"/>
    </source>
</evidence>
<evidence type="ECO:0000256" key="2">
    <source>
        <dbReference type="ARBA" id="ARBA00007866"/>
    </source>
</evidence>
<comment type="subcellular location">
    <subcellularLocation>
        <location evidence="1">Membrane</location>
    </subcellularLocation>
</comment>
<reference evidence="10 11" key="1">
    <citation type="submission" date="2024-12" db="EMBL/GenBank/DDBJ databases">
        <authorList>
            <person name="Lee Y."/>
        </authorList>
    </citation>
    <scope>NUCLEOTIDE SEQUENCE [LARGE SCALE GENOMIC DNA]</scope>
    <source>
        <strain evidence="10 11">03SUJ4</strain>
    </source>
</reference>
<evidence type="ECO:0000256" key="6">
    <source>
        <dbReference type="ARBA" id="ARBA00023008"/>
    </source>
</evidence>
<proteinExistence type="inferred from homology"/>
<evidence type="ECO:0000313" key="10">
    <source>
        <dbReference type="EMBL" id="MFN2976038.1"/>
    </source>
</evidence>
<name>A0ABW9KL46_9BACT</name>
<dbReference type="Pfam" id="PF00116">
    <property type="entry name" value="COX2"/>
    <property type="match status" value="1"/>
</dbReference>
<evidence type="ECO:0000256" key="1">
    <source>
        <dbReference type="ARBA" id="ARBA00004370"/>
    </source>
</evidence>
<keyword evidence="3" id="KW-0813">Transport</keyword>
<dbReference type="Gene3D" id="2.60.40.420">
    <property type="entry name" value="Cupredoxins - blue copper proteins"/>
    <property type="match status" value="1"/>
</dbReference>
<protein>
    <submittedName>
        <fullName evidence="10">Cytochrome c oxidase subunit II</fullName>
    </submittedName>
</protein>
<comment type="caution">
    <text evidence="10">The sequence shown here is derived from an EMBL/GenBank/DDBJ whole genome shotgun (WGS) entry which is preliminary data.</text>
</comment>
<dbReference type="PROSITE" id="PS00078">
    <property type="entry name" value="COX2"/>
    <property type="match status" value="1"/>
</dbReference>
<gene>
    <name evidence="10" type="ORF">ACK2TP_09710</name>
</gene>
<keyword evidence="8" id="KW-1133">Transmembrane helix</keyword>
<dbReference type="InterPro" id="IPR002429">
    <property type="entry name" value="CcO_II-like_C"/>
</dbReference>
<evidence type="ECO:0000256" key="8">
    <source>
        <dbReference type="SAM" id="Phobius"/>
    </source>
</evidence>
<evidence type="ECO:0000256" key="4">
    <source>
        <dbReference type="ARBA" id="ARBA00022723"/>
    </source>
</evidence>
<keyword evidence="6" id="KW-0186">Copper</keyword>
<dbReference type="CDD" id="cd13919">
    <property type="entry name" value="CuRO_HCO_II_like_5"/>
    <property type="match status" value="1"/>
</dbReference>
<keyword evidence="11" id="KW-1185">Reference proteome</keyword>
<feature type="transmembrane region" description="Helical" evidence="8">
    <location>
        <begin position="58"/>
        <end position="77"/>
    </location>
</feature>
<keyword evidence="8" id="KW-0812">Transmembrane</keyword>
<keyword evidence="4" id="KW-0479">Metal-binding</keyword>
<sequence length="238" mass="26360">MQFHWHMPANAALHGAALDGQMRLNLAIFAALCVLAQALLVAGILLRRGPQPLGHKRWRLEYVPIAAFTALFFALAWHSERLWAAMRYGGADPAAMQVEAIGMQFAWYFRYPGKDAAFGSTNLRLVAPGEGNPAGIDPADERGRDDFVRSALVLPAGREVDLRLRALDVIHGFSIPALRIKQNALPGQVFHIHFTPSIPGEYSILCTQVCGLGHYRMQAVVRVLPAAEFDTWVREQRP</sequence>
<dbReference type="PANTHER" id="PTHR22888:SF9">
    <property type="entry name" value="CYTOCHROME C OXIDASE SUBUNIT 2"/>
    <property type="match status" value="1"/>
</dbReference>
<evidence type="ECO:0000259" key="9">
    <source>
        <dbReference type="PROSITE" id="PS50857"/>
    </source>
</evidence>
<dbReference type="SUPFAM" id="SSF49503">
    <property type="entry name" value="Cupredoxins"/>
    <property type="match status" value="1"/>
</dbReference>
<dbReference type="InterPro" id="IPR008972">
    <property type="entry name" value="Cupredoxin"/>
</dbReference>
<dbReference type="PRINTS" id="PR01166">
    <property type="entry name" value="CYCOXIDASEII"/>
</dbReference>
<keyword evidence="7 8" id="KW-0472">Membrane</keyword>
<feature type="transmembrane region" description="Helical" evidence="8">
    <location>
        <begin position="26"/>
        <end position="46"/>
    </location>
</feature>
<dbReference type="EMBL" id="JBJYXY010000001">
    <property type="protein sequence ID" value="MFN2976038.1"/>
    <property type="molecule type" value="Genomic_DNA"/>
</dbReference>
<dbReference type="InterPro" id="IPR001505">
    <property type="entry name" value="Copper_CuA"/>
</dbReference>
<accession>A0ABW9KL46</accession>
<feature type="domain" description="Cytochrome oxidase subunit II copper A binding" evidence="9">
    <location>
        <begin position="93"/>
        <end position="235"/>
    </location>
</feature>
<keyword evidence="5" id="KW-0249">Electron transport</keyword>
<evidence type="ECO:0000256" key="3">
    <source>
        <dbReference type="ARBA" id="ARBA00022448"/>
    </source>
</evidence>
<dbReference type="PANTHER" id="PTHR22888">
    <property type="entry name" value="CYTOCHROME C OXIDASE, SUBUNIT II"/>
    <property type="match status" value="1"/>
</dbReference>